<dbReference type="InterPro" id="IPR016032">
    <property type="entry name" value="Sig_transdc_resp-reg_C-effctor"/>
</dbReference>
<reference evidence="5" key="1">
    <citation type="journal article" date="2019" name="Int. J. Syst. Evol. Microbiol.">
        <title>The Global Catalogue of Microorganisms (GCM) 10K type strain sequencing project: providing services to taxonomists for standard genome sequencing and annotation.</title>
        <authorList>
            <consortium name="The Broad Institute Genomics Platform"/>
            <consortium name="The Broad Institute Genome Sequencing Center for Infectious Disease"/>
            <person name="Wu L."/>
            <person name="Ma J."/>
        </authorList>
    </citation>
    <scope>NUCLEOTIDE SEQUENCE [LARGE SCALE GENOMIC DNA]</scope>
    <source>
        <strain evidence="5">CGMCC 1.10759</strain>
    </source>
</reference>
<keyword evidence="4" id="KW-0067">ATP-binding</keyword>
<dbReference type="SUPFAM" id="SSF46894">
    <property type="entry name" value="C-terminal effector domain of the bipartite response regulators"/>
    <property type="match status" value="1"/>
</dbReference>
<evidence type="ECO:0000313" key="5">
    <source>
        <dbReference type="Proteomes" id="UP001595904"/>
    </source>
</evidence>
<accession>A0ABV8T599</accession>
<dbReference type="PANTHER" id="PTHR47691">
    <property type="entry name" value="REGULATOR-RELATED"/>
    <property type="match status" value="1"/>
</dbReference>
<feature type="DNA-binding region" description="OmpR/PhoB-type" evidence="2">
    <location>
        <begin position="1"/>
        <end position="86"/>
    </location>
</feature>
<protein>
    <submittedName>
        <fullName evidence="4">ATP-binding protein</fullName>
    </submittedName>
</protein>
<comment type="caution">
    <text evidence="4">The sequence shown here is derived from an EMBL/GenBank/DDBJ whole genome shotgun (WGS) entry which is preliminary data.</text>
</comment>
<dbReference type="PRINTS" id="PR00364">
    <property type="entry name" value="DISEASERSIST"/>
</dbReference>
<dbReference type="RefSeq" id="WP_380605567.1">
    <property type="nucleotide sequence ID" value="NZ_JBHSDU010000015.1"/>
</dbReference>
<dbReference type="PANTHER" id="PTHR47691:SF3">
    <property type="entry name" value="HTH-TYPE TRANSCRIPTIONAL REGULATOR RV0890C-RELATED"/>
    <property type="match status" value="1"/>
</dbReference>
<dbReference type="InterPro" id="IPR001867">
    <property type="entry name" value="OmpR/PhoB-type_DNA-bd"/>
</dbReference>
<keyword evidence="5" id="KW-1185">Reference proteome</keyword>
<dbReference type="InterPro" id="IPR058852">
    <property type="entry name" value="HTH_77"/>
</dbReference>
<dbReference type="Pfam" id="PF07721">
    <property type="entry name" value="TPR_4"/>
    <property type="match status" value="2"/>
</dbReference>
<dbReference type="Gene3D" id="1.10.10.10">
    <property type="entry name" value="Winged helix-like DNA-binding domain superfamily/Winged helix DNA-binding domain"/>
    <property type="match status" value="1"/>
</dbReference>
<keyword evidence="4" id="KW-0547">Nucleotide-binding</keyword>
<dbReference type="PROSITE" id="PS51755">
    <property type="entry name" value="OMPR_PHOB"/>
    <property type="match status" value="1"/>
</dbReference>
<dbReference type="GO" id="GO:0005524">
    <property type="term" value="F:ATP binding"/>
    <property type="evidence" value="ECO:0007669"/>
    <property type="project" value="UniProtKB-KW"/>
</dbReference>
<gene>
    <name evidence="4" type="ORF">ACFPN2_35430</name>
</gene>
<dbReference type="Proteomes" id="UP001595904">
    <property type="component" value="Unassembled WGS sequence"/>
</dbReference>
<sequence>MTRKLQREGVTITLGDRALDILIVLVEHAGEIVSHRDLIARVWRDLVVTPGNLRVHMTALRKALGDGEDGVRYIANVAGQGYTFVAPVHRAGMTTAIQPASPVIPATRALPPALTRMVGRDDAVRTIAADLRTDRFVTIVGPGGMGKTTVAVSVAHAMLDEFAGNVCFVDLGAIADPKLLAATIASTLGLSIQSADPTVALMTFLRTARMLLLLDNCEHVIDDVAPLAEMIFGQAPGVHILATSREALRVEGEHAHWLRPLESPPPDSAVSAAKALTFPAVKLFVERATASDSRFAITDANAPIVVDICGRLDGIALALEFVAGRIGTYGLEGTATLLDKRLGLHWQGRRTALPRHQTLQALLDWSYSLLSPSEQHVLRRLSIFVGTFTLEAAHAVASDAALEGQFISEVDQLIAKSLVSVIPTPEGSACYRLLETTRIYALRKLEESAGEADATAERHARYFTQLLNPTAGGDCRRTRHEDLGNLRAALQWCFAGSDDSHKIEPGIDLAAASVASFLDLSLWNECRKWSEAALAAMPEATRGNRRELVLQEALAISSLLTNAIEARTAIDRGLEIARQLGETAIRFRLLGALHVYVLRMTDFKSSLTVAEEMDAVARETNDVNRRVIADWMLGSSQYVLGNPAVSKQLFESGFSHGIRATESDQQLAGLYYRTRALYGLARVQWLCGFPDQALQSARQSMVEAAESGSPVNVSYSLVYSCYVFLWCGDLDTAQEMNEQVMALPHWQGRLVWFHAEAFALKGELLVRRGHLQEGIELLRTTLADMQASSQKNLMLSVTACCLAEALATIGRPEEALSVINDAIAHAPGGAETWDAPELFRIKAIVLLAMPTPDETRAENCLMQSLALARHQGAKGWELRTTITLARLRATQGRAGEARDMLSKLYDQFTEGLQTQDLKAAAELLTSL</sequence>
<proteinExistence type="predicted"/>
<evidence type="ECO:0000313" key="4">
    <source>
        <dbReference type="EMBL" id="MFC4314412.1"/>
    </source>
</evidence>
<dbReference type="EMBL" id="JBHSDU010000015">
    <property type="protein sequence ID" value="MFC4314412.1"/>
    <property type="molecule type" value="Genomic_DNA"/>
</dbReference>
<dbReference type="InterPro" id="IPR011717">
    <property type="entry name" value="TPR-4"/>
</dbReference>
<dbReference type="Pfam" id="PF25872">
    <property type="entry name" value="HTH_77"/>
    <property type="match status" value="1"/>
</dbReference>
<dbReference type="Gene3D" id="1.25.40.10">
    <property type="entry name" value="Tetratricopeptide repeat domain"/>
    <property type="match status" value="2"/>
</dbReference>
<dbReference type="InterPro" id="IPR027417">
    <property type="entry name" value="P-loop_NTPase"/>
</dbReference>
<evidence type="ECO:0000256" key="2">
    <source>
        <dbReference type="PROSITE-ProRule" id="PRU01091"/>
    </source>
</evidence>
<feature type="domain" description="OmpR/PhoB-type" evidence="3">
    <location>
        <begin position="1"/>
        <end position="86"/>
    </location>
</feature>
<dbReference type="InterPro" id="IPR002182">
    <property type="entry name" value="NB-ARC"/>
</dbReference>
<dbReference type="InterPro" id="IPR036388">
    <property type="entry name" value="WH-like_DNA-bd_sf"/>
</dbReference>
<name>A0ABV8T599_9GAMM</name>
<dbReference type="SUPFAM" id="SSF48452">
    <property type="entry name" value="TPR-like"/>
    <property type="match status" value="1"/>
</dbReference>
<dbReference type="Pfam" id="PF00486">
    <property type="entry name" value="Trans_reg_C"/>
    <property type="match status" value="1"/>
</dbReference>
<dbReference type="CDD" id="cd00383">
    <property type="entry name" value="trans_reg_C"/>
    <property type="match status" value="1"/>
</dbReference>
<keyword evidence="1 2" id="KW-0238">DNA-binding</keyword>
<evidence type="ECO:0000256" key="1">
    <source>
        <dbReference type="ARBA" id="ARBA00023125"/>
    </source>
</evidence>
<dbReference type="SMART" id="SM00862">
    <property type="entry name" value="Trans_reg_C"/>
    <property type="match status" value="1"/>
</dbReference>
<dbReference type="SUPFAM" id="SSF52540">
    <property type="entry name" value="P-loop containing nucleoside triphosphate hydrolases"/>
    <property type="match status" value="1"/>
</dbReference>
<organism evidence="4 5">
    <name type="scientific">Steroidobacter flavus</name>
    <dbReference type="NCBI Taxonomy" id="1842136"/>
    <lineage>
        <taxon>Bacteria</taxon>
        <taxon>Pseudomonadati</taxon>
        <taxon>Pseudomonadota</taxon>
        <taxon>Gammaproteobacteria</taxon>
        <taxon>Steroidobacterales</taxon>
        <taxon>Steroidobacteraceae</taxon>
        <taxon>Steroidobacter</taxon>
    </lineage>
</organism>
<dbReference type="Gene3D" id="3.40.50.300">
    <property type="entry name" value="P-loop containing nucleotide triphosphate hydrolases"/>
    <property type="match status" value="1"/>
</dbReference>
<dbReference type="Pfam" id="PF00931">
    <property type="entry name" value="NB-ARC"/>
    <property type="match status" value="1"/>
</dbReference>
<evidence type="ECO:0000259" key="3">
    <source>
        <dbReference type="PROSITE" id="PS51755"/>
    </source>
</evidence>
<dbReference type="InterPro" id="IPR011990">
    <property type="entry name" value="TPR-like_helical_dom_sf"/>
</dbReference>